<dbReference type="PROSITE" id="PS50005">
    <property type="entry name" value="TPR"/>
    <property type="match status" value="1"/>
</dbReference>
<protein>
    <submittedName>
        <fullName evidence="3">Pilus assembly protein PilW</fullName>
    </submittedName>
</protein>
<gene>
    <name evidence="3" type="ORF">NG42_16975</name>
    <name evidence="4" type="ORF">NG43_16010</name>
</gene>
<comment type="caution">
    <text evidence="3">The sequence shown here is derived from an EMBL/GenBank/DDBJ whole genome shotgun (WGS) entry which is preliminary data.</text>
</comment>
<evidence type="ECO:0000256" key="2">
    <source>
        <dbReference type="SAM" id="SignalP"/>
    </source>
</evidence>
<dbReference type="PATRIC" id="fig|1560201.3.peg.3594"/>
<organism evidence="3 6">
    <name type="scientific">Winslowiella iniecta</name>
    <dbReference type="NCBI Taxonomy" id="1560201"/>
    <lineage>
        <taxon>Bacteria</taxon>
        <taxon>Pseudomonadati</taxon>
        <taxon>Pseudomonadota</taxon>
        <taxon>Gammaproteobacteria</taxon>
        <taxon>Enterobacterales</taxon>
        <taxon>Erwiniaceae</taxon>
        <taxon>Winslowiella</taxon>
    </lineage>
</organism>
<evidence type="ECO:0000256" key="1">
    <source>
        <dbReference type="PROSITE-ProRule" id="PRU00339"/>
    </source>
</evidence>
<dbReference type="NCBIfam" id="TIGR02521">
    <property type="entry name" value="type_IV_pilW"/>
    <property type="match status" value="1"/>
</dbReference>
<dbReference type="STRING" id="1560201.NG42_16975"/>
<dbReference type="EMBL" id="JRXE01000026">
    <property type="protein sequence ID" value="KOC88226.1"/>
    <property type="molecule type" value="Genomic_DNA"/>
</dbReference>
<dbReference type="Proteomes" id="UP000037088">
    <property type="component" value="Unassembled WGS sequence"/>
</dbReference>
<dbReference type="SMART" id="SM00028">
    <property type="entry name" value="TPR"/>
    <property type="match status" value="4"/>
</dbReference>
<dbReference type="InterPro" id="IPR011990">
    <property type="entry name" value="TPR-like_helical_dom_sf"/>
</dbReference>
<dbReference type="OrthoDB" id="9814042at2"/>
<keyword evidence="6" id="KW-1185">Reference proteome</keyword>
<dbReference type="InterPro" id="IPR019734">
    <property type="entry name" value="TPR_rpt"/>
</dbReference>
<dbReference type="Pfam" id="PF13431">
    <property type="entry name" value="TPR_17"/>
    <property type="match status" value="1"/>
</dbReference>
<reference evidence="5 6" key="1">
    <citation type="journal article" date="2015" name="Int. J. Syst. Evol. Microbiol.">
        <title>Erwinia iniecta sp. nov., isolated from Russian wheat aphids (Diuraphis noxia).</title>
        <authorList>
            <person name="Campillo T."/>
            <person name="Luna E."/>
            <person name="Portier P."/>
            <person name="Fischer-Le Saux M."/>
            <person name="Lapitan N."/>
            <person name="Tisserat N.A."/>
            <person name="Leach J.E."/>
        </authorList>
    </citation>
    <scope>NUCLEOTIDE SEQUENCE [LARGE SCALE GENOMIC DNA]</scope>
    <source>
        <strain evidence="3 6">B120</strain>
        <strain evidence="4 5">B149</strain>
    </source>
</reference>
<dbReference type="InterPro" id="IPR013360">
    <property type="entry name" value="Pilus_4_PilW"/>
</dbReference>
<keyword evidence="2" id="KW-0732">Signal</keyword>
<dbReference type="AlphaFoldDB" id="A0A0L7SZ07"/>
<dbReference type="EMBL" id="JRXF01000026">
    <property type="protein sequence ID" value="KOC91229.1"/>
    <property type="molecule type" value="Genomic_DNA"/>
</dbReference>
<name>A0A0L7SZ07_9GAMM</name>
<proteinExistence type="predicted"/>
<feature type="chain" id="PRO_5010427005" evidence="2">
    <location>
        <begin position="24"/>
        <end position="244"/>
    </location>
</feature>
<dbReference type="SUPFAM" id="SSF48452">
    <property type="entry name" value="TPR-like"/>
    <property type="match status" value="1"/>
</dbReference>
<sequence>MRNGLLCALLSAFLVSGCVTNHAASGSAETRLQLGLEYLARGDIAAAQRNLQRAEAAAPQDYRTQLAMARLYQLSGDNHSAQLRYDQALQLAPLNSFVVNNYGAFLCGLGQYDAAQQQFSQAQRLPQSGARADSFENAGYCYLNAGKPEQAKASLLLAIQADAQKGIPLLADAERRFGKGERVQARLLLDVYQHSLPASAESLWLEIRFAALVERSADVKRYGLQLARNFPQSIQYQHFLANEY</sequence>
<feature type="signal peptide" evidence="2">
    <location>
        <begin position="1"/>
        <end position="23"/>
    </location>
</feature>
<evidence type="ECO:0000313" key="4">
    <source>
        <dbReference type="EMBL" id="KOC91229.1"/>
    </source>
</evidence>
<dbReference type="Pfam" id="PF13181">
    <property type="entry name" value="TPR_8"/>
    <property type="match status" value="1"/>
</dbReference>
<keyword evidence="1" id="KW-0802">TPR repeat</keyword>
<dbReference type="Gene3D" id="1.25.40.10">
    <property type="entry name" value="Tetratricopeptide repeat domain"/>
    <property type="match status" value="1"/>
</dbReference>
<feature type="repeat" description="TPR" evidence="1">
    <location>
        <begin position="28"/>
        <end position="61"/>
    </location>
</feature>
<evidence type="ECO:0000313" key="3">
    <source>
        <dbReference type="EMBL" id="KOC88226.1"/>
    </source>
</evidence>
<dbReference type="RefSeq" id="WP_052901248.1">
    <property type="nucleotide sequence ID" value="NZ_JRXE01000026.1"/>
</dbReference>
<evidence type="ECO:0000313" key="6">
    <source>
        <dbReference type="Proteomes" id="UP000037088"/>
    </source>
</evidence>
<accession>A0A0L7SZ07</accession>
<dbReference type="Proteomes" id="UP000036851">
    <property type="component" value="Unassembled WGS sequence"/>
</dbReference>
<evidence type="ECO:0000313" key="5">
    <source>
        <dbReference type="Proteomes" id="UP000036851"/>
    </source>
</evidence>
<dbReference type="PROSITE" id="PS51257">
    <property type="entry name" value="PROKAR_LIPOPROTEIN"/>
    <property type="match status" value="1"/>
</dbReference>